<dbReference type="GeneID" id="27668685"/>
<dbReference type="AlphaFoldDB" id="A0A0F2MHU4"/>
<accession>A0A0F2MHU4</accession>
<name>A0A0F2MHU4_SPOSC</name>
<reference evidence="2 3" key="1">
    <citation type="journal article" date="2014" name="BMC Genomics">
        <title>Comparative genomics of the major fungal agents of human and animal Sporotrichosis: Sporothrix schenckii and Sporothrix brasiliensis.</title>
        <authorList>
            <person name="Teixeira M.M."/>
            <person name="de Almeida L.G."/>
            <person name="Kubitschek-Barreira P."/>
            <person name="Alves F.L."/>
            <person name="Kioshima E.S."/>
            <person name="Abadio A.K."/>
            <person name="Fernandes L."/>
            <person name="Derengowski L.S."/>
            <person name="Ferreira K.S."/>
            <person name="Souza R.C."/>
            <person name="Ruiz J.C."/>
            <person name="de Andrade N.C."/>
            <person name="Paes H.C."/>
            <person name="Nicola A.M."/>
            <person name="Albuquerque P."/>
            <person name="Gerber A.L."/>
            <person name="Martins V.P."/>
            <person name="Peconick L.D."/>
            <person name="Neto A.V."/>
            <person name="Chaucanez C.B."/>
            <person name="Silva P.A."/>
            <person name="Cunha O.L."/>
            <person name="de Oliveira F.F."/>
            <person name="dos Santos T.C."/>
            <person name="Barros A.L."/>
            <person name="Soares M.A."/>
            <person name="de Oliveira L.M."/>
            <person name="Marini M.M."/>
            <person name="Villalobos-Duno H."/>
            <person name="Cunha M.M."/>
            <person name="de Hoog S."/>
            <person name="da Silveira J.F."/>
            <person name="Henrissat B."/>
            <person name="Nino-Vega G.A."/>
            <person name="Cisalpino P.S."/>
            <person name="Mora-Montes H.M."/>
            <person name="Almeida S.R."/>
            <person name="Stajich J.E."/>
            <person name="Lopes-Bezerra L.M."/>
            <person name="Vasconcelos A.T."/>
            <person name="Felipe M.S."/>
        </authorList>
    </citation>
    <scope>NUCLEOTIDE SEQUENCE [LARGE SCALE GENOMIC DNA]</scope>
    <source>
        <strain evidence="2 3">1099-18</strain>
    </source>
</reference>
<dbReference type="RefSeq" id="XP_016591944.1">
    <property type="nucleotide sequence ID" value="XM_016733408.1"/>
</dbReference>
<dbReference type="EMBL" id="AXCR01000001">
    <property type="protein sequence ID" value="KJR89268.1"/>
    <property type="molecule type" value="Genomic_DNA"/>
</dbReference>
<comment type="caution">
    <text evidence="2">The sequence shown here is derived from an EMBL/GenBank/DDBJ whole genome shotgun (WGS) entry which is preliminary data.</text>
</comment>
<dbReference type="Proteomes" id="UP000033710">
    <property type="component" value="Unassembled WGS sequence"/>
</dbReference>
<organism evidence="2 3">
    <name type="scientific">Sporothrix schenckii 1099-18</name>
    <dbReference type="NCBI Taxonomy" id="1397361"/>
    <lineage>
        <taxon>Eukaryota</taxon>
        <taxon>Fungi</taxon>
        <taxon>Dikarya</taxon>
        <taxon>Ascomycota</taxon>
        <taxon>Pezizomycotina</taxon>
        <taxon>Sordariomycetes</taxon>
        <taxon>Sordariomycetidae</taxon>
        <taxon>Ophiostomatales</taxon>
        <taxon>Ophiostomataceae</taxon>
        <taxon>Sporothrix</taxon>
    </lineage>
</organism>
<feature type="region of interest" description="Disordered" evidence="1">
    <location>
        <begin position="37"/>
        <end position="59"/>
    </location>
</feature>
<sequence>MPLGHPSQVAYAAPNWLALLGFGDQMPFNDILRKRHPHKQAHLSRSPFGVHRQSRRRSRPWSCDGLVEAMQNGRLRRRGSKRLWTSPRSTEYTTRNDYKEREHDTQRAVHVQPTT</sequence>
<reference evidence="2 3" key="2">
    <citation type="journal article" date="2015" name="Eukaryot. Cell">
        <title>Asexual propagation of a virulent clone complex in a human and feline outbreak of sporotrichosis.</title>
        <authorList>
            <person name="Teixeira Mde M."/>
            <person name="Rodrigues A.M."/>
            <person name="Tsui C.K."/>
            <person name="de Almeida L.G."/>
            <person name="Van Diepeningen A.D."/>
            <person name="van den Ende B.G."/>
            <person name="Fernandes G.F."/>
            <person name="Kano R."/>
            <person name="Hamelin R.C."/>
            <person name="Lopes-Bezerra L.M."/>
            <person name="Vasconcelos A.T."/>
            <person name="de Hoog S."/>
            <person name="de Camargo Z.P."/>
            <person name="Felipe M.S."/>
        </authorList>
    </citation>
    <scope>NUCLEOTIDE SEQUENCE [LARGE SCALE GENOMIC DNA]</scope>
    <source>
        <strain evidence="2 3">1099-18</strain>
    </source>
</reference>
<evidence type="ECO:0000313" key="3">
    <source>
        <dbReference type="Proteomes" id="UP000033710"/>
    </source>
</evidence>
<gene>
    <name evidence="2" type="ORF">SPSK_06709</name>
</gene>
<protein>
    <submittedName>
        <fullName evidence="2">Uncharacterized protein</fullName>
    </submittedName>
</protein>
<dbReference type="KEGG" id="ssck:SPSK_06709"/>
<evidence type="ECO:0000313" key="2">
    <source>
        <dbReference type="EMBL" id="KJR89268.1"/>
    </source>
</evidence>
<feature type="compositionally biased region" description="Basic and acidic residues" evidence="1">
    <location>
        <begin position="94"/>
        <end position="107"/>
    </location>
</feature>
<proteinExistence type="predicted"/>
<evidence type="ECO:0000256" key="1">
    <source>
        <dbReference type="SAM" id="MobiDB-lite"/>
    </source>
</evidence>
<feature type="region of interest" description="Disordered" evidence="1">
    <location>
        <begin position="78"/>
        <end position="115"/>
    </location>
</feature>
<dbReference type="VEuPathDB" id="FungiDB:SPSK_06709"/>